<feature type="region of interest" description="Disordered" evidence="1">
    <location>
        <begin position="23"/>
        <end position="77"/>
    </location>
</feature>
<dbReference type="RefSeq" id="WP_089405900.1">
    <property type="nucleotide sequence ID" value="NZ_FZOH01000010.1"/>
</dbReference>
<reference evidence="3" key="1">
    <citation type="submission" date="2017-06" db="EMBL/GenBank/DDBJ databases">
        <authorList>
            <person name="Varghese N."/>
            <person name="Submissions S."/>
        </authorList>
    </citation>
    <scope>NUCLEOTIDE SEQUENCE [LARGE SCALE GENOMIC DNA]</scope>
    <source>
        <strain evidence="3">DSM 45423</strain>
    </source>
</reference>
<name>A0A239IBA3_9ACTN</name>
<gene>
    <name evidence="2" type="ORF">SAMN04488107_4268</name>
</gene>
<sequence>MASLSLLVALLVLPWLLAARRRPAVPPASPTPAWTPPLPRQPVRPWTDPDEWWREASALPSRAPRPVPHRAAAPLEV</sequence>
<keyword evidence="3" id="KW-1185">Reference proteome</keyword>
<feature type="compositionally biased region" description="Pro residues" evidence="1">
    <location>
        <begin position="24"/>
        <end position="42"/>
    </location>
</feature>
<evidence type="ECO:0000313" key="3">
    <source>
        <dbReference type="Proteomes" id="UP000198386"/>
    </source>
</evidence>
<proteinExistence type="predicted"/>
<protein>
    <submittedName>
        <fullName evidence="2">Uncharacterized protein</fullName>
    </submittedName>
</protein>
<dbReference type="EMBL" id="FZOH01000010">
    <property type="protein sequence ID" value="SNS90890.1"/>
    <property type="molecule type" value="Genomic_DNA"/>
</dbReference>
<organism evidence="2 3">
    <name type="scientific">Geodermatophilus saharensis</name>
    <dbReference type="NCBI Taxonomy" id="1137994"/>
    <lineage>
        <taxon>Bacteria</taxon>
        <taxon>Bacillati</taxon>
        <taxon>Actinomycetota</taxon>
        <taxon>Actinomycetes</taxon>
        <taxon>Geodermatophilales</taxon>
        <taxon>Geodermatophilaceae</taxon>
        <taxon>Geodermatophilus</taxon>
    </lineage>
</organism>
<evidence type="ECO:0000256" key="1">
    <source>
        <dbReference type="SAM" id="MobiDB-lite"/>
    </source>
</evidence>
<dbReference type="Proteomes" id="UP000198386">
    <property type="component" value="Unassembled WGS sequence"/>
</dbReference>
<evidence type="ECO:0000313" key="2">
    <source>
        <dbReference type="EMBL" id="SNS90890.1"/>
    </source>
</evidence>
<dbReference type="AlphaFoldDB" id="A0A239IBA3"/>
<accession>A0A239IBA3</accession>